<evidence type="ECO:0000256" key="4">
    <source>
        <dbReference type="ARBA" id="ARBA00022801"/>
    </source>
</evidence>
<dbReference type="EnsemblPlants" id="Pp3c11_25120V3.2">
    <property type="protein sequence ID" value="Pp3c11_25120V3.2"/>
    <property type="gene ID" value="Pp3c11_25120"/>
</dbReference>
<comment type="similarity">
    <text evidence="2">Belongs to the uracil-DNA glycosylase (UDG) superfamily. SMUG1 family.</text>
</comment>
<dbReference type="GO" id="GO:0003677">
    <property type="term" value="F:DNA binding"/>
    <property type="evidence" value="ECO:0007669"/>
    <property type="project" value="UniProtKB-KW"/>
</dbReference>
<dbReference type="AlphaFoldDB" id="A0A2K1JW75"/>
<feature type="domain" description="Uracil-DNA glycosylase-like" evidence="8">
    <location>
        <begin position="176"/>
        <end position="354"/>
    </location>
</feature>
<evidence type="ECO:0000256" key="1">
    <source>
        <dbReference type="ARBA" id="ARBA00004123"/>
    </source>
</evidence>
<evidence type="ECO:0000313" key="9">
    <source>
        <dbReference type="EMBL" id="PNR45780.1"/>
    </source>
</evidence>
<dbReference type="GO" id="GO:0004844">
    <property type="term" value="F:uracil DNA N-glycosylase activity"/>
    <property type="evidence" value="ECO:0000318"/>
    <property type="project" value="GO_Central"/>
</dbReference>
<keyword evidence="7" id="KW-0539">Nucleus</keyword>
<evidence type="ECO:0000256" key="2">
    <source>
        <dbReference type="ARBA" id="ARBA00007889"/>
    </source>
</evidence>
<dbReference type="CDD" id="cd19374">
    <property type="entry name" value="UDG-F3_SMUG1-like"/>
    <property type="match status" value="1"/>
</dbReference>
<accession>A0A2K1JW75</accession>
<proteinExistence type="inferred from homology"/>
<dbReference type="Gramene" id="Pp3c11_25120V3.8">
    <property type="protein sequence ID" value="Pp3c11_25120V3.8"/>
    <property type="gene ID" value="Pp3c11_25120"/>
</dbReference>
<dbReference type="EnsemblPlants" id="Pp3c11_25120V3.4">
    <property type="protein sequence ID" value="Pp3c11_25120V3.4"/>
    <property type="gene ID" value="Pp3c11_25120"/>
</dbReference>
<dbReference type="OrthoDB" id="408702at2759"/>
<dbReference type="Pfam" id="PF03167">
    <property type="entry name" value="UDG"/>
    <property type="match status" value="1"/>
</dbReference>
<dbReference type="InterPro" id="IPR036895">
    <property type="entry name" value="Uracil-DNA_glycosylase-like_sf"/>
</dbReference>
<dbReference type="Gramene" id="Pp3c11_25120V3.4">
    <property type="protein sequence ID" value="Pp3c11_25120V3.4"/>
    <property type="gene ID" value="Pp3c11_25120"/>
</dbReference>
<dbReference type="GeneID" id="112288234"/>
<protein>
    <recommendedName>
        <fullName evidence="8">Uracil-DNA glycosylase-like domain-containing protein</fullName>
    </recommendedName>
</protein>
<dbReference type="GO" id="GO:0017065">
    <property type="term" value="F:single-strand selective uracil DNA N-glycosylase activity"/>
    <property type="evidence" value="ECO:0007669"/>
    <property type="project" value="InterPro"/>
</dbReference>
<evidence type="ECO:0000313" key="10">
    <source>
        <dbReference type="EnsemblPlants" id="Pp3c11_25120V3.1"/>
    </source>
</evidence>
<gene>
    <name evidence="10" type="primary">LOC112288234</name>
    <name evidence="9" type="ORF">PHYPA_015551</name>
</gene>
<sequence>MLRCGLFSTIFVGEYVGSKQLNMIPTSTYIRKRRKAIVDGVSGSSEVGFSDSKPDFAEFRHVALQEVVNGVRKPDSRLRDGKKVKKEYGVRGGAPGVHKLESARKIEIFSGGVDVERETAKVAGDTAAVEGRCEALLKVMDDMASALDPLSFNSSVAFVYNPLHYARKPHEEYVRKYGGKEVECLLVGMNPGPFGMAQTGVPFGDSVLVREFLHISSEVDPPEIMHPKRPIIGLNCPRREVSGQRLWGWAQARFGTASAFLDQFWIHNYCPLLFMESSGKNRTPDKLSKAERASIADVCNVALRAVIDMTKPRLIVGIGKYAGERIKQCAPPGIQVGDILHPSPANPKANKDWDKQIEAQLRALGVDI</sequence>
<dbReference type="PANTHER" id="PTHR13235">
    <property type="entry name" value="SINGLE-STRAND SELECTIVE MONOFUNCTIONAL URACIL DNA GLYCOSYLASE"/>
    <property type="match status" value="1"/>
</dbReference>
<dbReference type="FunFam" id="3.40.470.10:FF:000005">
    <property type="entry name" value="Single-strand selective monofunctional uracil DNA glycosylase"/>
    <property type="match status" value="1"/>
</dbReference>
<dbReference type="Gramene" id="Pp3c11_25120V3.2">
    <property type="protein sequence ID" value="Pp3c11_25120V3.2"/>
    <property type="gene ID" value="Pp3c11_25120"/>
</dbReference>
<dbReference type="STRING" id="3218.A0A2K1JW75"/>
<keyword evidence="3" id="KW-0227">DNA damage</keyword>
<dbReference type="GO" id="GO:0000703">
    <property type="term" value="F:oxidized pyrimidine nucleobase lesion DNA N-glycosylase activity"/>
    <property type="evidence" value="ECO:0000318"/>
    <property type="project" value="GO_Central"/>
</dbReference>
<keyword evidence="6" id="KW-0234">DNA repair</keyword>
<reference evidence="9 11" key="2">
    <citation type="journal article" date="2018" name="Plant J.">
        <title>The Physcomitrella patens chromosome-scale assembly reveals moss genome structure and evolution.</title>
        <authorList>
            <person name="Lang D."/>
            <person name="Ullrich K.K."/>
            <person name="Murat F."/>
            <person name="Fuchs J."/>
            <person name="Jenkins J."/>
            <person name="Haas F.B."/>
            <person name="Piednoel M."/>
            <person name="Gundlach H."/>
            <person name="Van Bel M."/>
            <person name="Meyberg R."/>
            <person name="Vives C."/>
            <person name="Morata J."/>
            <person name="Symeonidi A."/>
            <person name="Hiss M."/>
            <person name="Muchero W."/>
            <person name="Kamisugi Y."/>
            <person name="Saleh O."/>
            <person name="Blanc G."/>
            <person name="Decker E.L."/>
            <person name="van Gessel N."/>
            <person name="Grimwood J."/>
            <person name="Hayes R.D."/>
            <person name="Graham S.W."/>
            <person name="Gunter L.E."/>
            <person name="McDaniel S.F."/>
            <person name="Hoernstein S.N.W."/>
            <person name="Larsson A."/>
            <person name="Li F.W."/>
            <person name="Perroud P.F."/>
            <person name="Phillips J."/>
            <person name="Ranjan P."/>
            <person name="Rokshar D.S."/>
            <person name="Rothfels C.J."/>
            <person name="Schneider L."/>
            <person name="Shu S."/>
            <person name="Stevenson D.W."/>
            <person name="Thummler F."/>
            <person name="Tillich M."/>
            <person name="Villarreal Aguilar J.C."/>
            <person name="Widiez T."/>
            <person name="Wong G.K."/>
            <person name="Wymore A."/>
            <person name="Zhang Y."/>
            <person name="Zimmer A.D."/>
            <person name="Quatrano R.S."/>
            <person name="Mayer K.F.X."/>
            <person name="Goodstein D."/>
            <person name="Casacuberta J.M."/>
            <person name="Vandepoele K."/>
            <person name="Reski R."/>
            <person name="Cuming A.C."/>
            <person name="Tuskan G.A."/>
            <person name="Maumus F."/>
            <person name="Salse J."/>
            <person name="Schmutz J."/>
            <person name="Rensing S.A."/>
        </authorList>
    </citation>
    <scope>NUCLEOTIDE SEQUENCE [LARGE SCALE GENOMIC DNA]</scope>
    <source>
        <strain evidence="10 11">cv. Gransden 2004</strain>
    </source>
</reference>
<comment type="subcellular location">
    <subcellularLocation>
        <location evidence="1">Nucleus</location>
    </subcellularLocation>
</comment>
<dbReference type="EnsemblPlants" id="Pp3c11_25120V3.3">
    <property type="protein sequence ID" value="Pp3c11_25120V3.3"/>
    <property type="gene ID" value="Pp3c11_25120"/>
</dbReference>
<keyword evidence="5" id="KW-0238">DNA-binding</keyword>
<evidence type="ECO:0000256" key="5">
    <source>
        <dbReference type="ARBA" id="ARBA00023125"/>
    </source>
</evidence>
<dbReference type="EnsemblPlants" id="Pp3c11_25120V3.8">
    <property type="protein sequence ID" value="Pp3c11_25120V3.8"/>
    <property type="gene ID" value="Pp3c11_25120"/>
</dbReference>
<dbReference type="GO" id="GO:0006284">
    <property type="term" value="P:base-excision repair"/>
    <property type="evidence" value="ECO:0007669"/>
    <property type="project" value="InterPro"/>
</dbReference>
<reference evidence="10" key="3">
    <citation type="submission" date="2020-12" db="UniProtKB">
        <authorList>
            <consortium name="EnsemblPlants"/>
        </authorList>
    </citation>
    <scope>IDENTIFICATION</scope>
</reference>
<keyword evidence="4" id="KW-0378">Hydrolase</keyword>
<dbReference type="Gramene" id="Pp3c11_25120V3.3">
    <property type="protein sequence ID" value="Pp3c11_25120V3.3"/>
    <property type="gene ID" value="Pp3c11_25120"/>
</dbReference>
<organism evidence="9">
    <name type="scientific">Physcomitrium patens</name>
    <name type="common">Spreading-leaved earth moss</name>
    <name type="synonym">Physcomitrella patens</name>
    <dbReference type="NCBI Taxonomy" id="3218"/>
    <lineage>
        <taxon>Eukaryota</taxon>
        <taxon>Viridiplantae</taxon>
        <taxon>Streptophyta</taxon>
        <taxon>Embryophyta</taxon>
        <taxon>Bryophyta</taxon>
        <taxon>Bryophytina</taxon>
        <taxon>Bryopsida</taxon>
        <taxon>Funariidae</taxon>
        <taxon>Funariales</taxon>
        <taxon>Funariaceae</taxon>
        <taxon>Physcomitrium</taxon>
    </lineage>
</organism>
<dbReference type="EnsemblPlants" id="Pp3c11_25120V3.1">
    <property type="protein sequence ID" value="Pp3c11_25120V3.1"/>
    <property type="gene ID" value="Pp3c11_25120"/>
</dbReference>
<evidence type="ECO:0000256" key="3">
    <source>
        <dbReference type="ARBA" id="ARBA00022763"/>
    </source>
</evidence>
<reference evidence="9 11" key="1">
    <citation type="journal article" date="2008" name="Science">
        <title>The Physcomitrella genome reveals evolutionary insights into the conquest of land by plants.</title>
        <authorList>
            <person name="Rensing S."/>
            <person name="Lang D."/>
            <person name="Zimmer A."/>
            <person name="Terry A."/>
            <person name="Salamov A."/>
            <person name="Shapiro H."/>
            <person name="Nishiyama T."/>
            <person name="Perroud P.-F."/>
            <person name="Lindquist E."/>
            <person name="Kamisugi Y."/>
            <person name="Tanahashi T."/>
            <person name="Sakakibara K."/>
            <person name="Fujita T."/>
            <person name="Oishi K."/>
            <person name="Shin-I T."/>
            <person name="Kuroki Y."/>
            <person name="Toyoda A."/>
            <person name="Suzuki Y."/>
            <person name="Hashimoto A."/>
            <person name="Yamaguchi K."/>
            <person name="Sugano A."/>
            <person name="Kohara Y."/>
            <person name="Fujiyama A."/>
            <person name="Anterola A."/>
            <person name="Aoki S."/>
            <person name="Ashton N."/>
            <person name="Barbazuk W.B."/>
            <person name="Barker E."/>
            <person name="Bennetzen J."/>
            <person name="Bezanilla M."/>
            <person name="Blankenship R."/>
            <person name="Cho S.H."/>
            <person name="Dutcher S."/>
            <person name="Estelle M."/>
            <person name="Fawcett J.A."/>
            <person name="Gundlach H."/>
            <person name="Hanada K."/>
            <person name="Heyl A."/>
            <person name="Hicks K.A."/>
            <person name="Hugh J."/>
            <person name="Lohr M."/>
            <person name="Mayer K."/>
            <person name="Melkozernov A."/>
            <person name="Murata T."/>
            <person name="Nelson D."/>
            <person name="Pils B."/>
            <person name="Prigge M."/>
            <person name="Reiss B."/>
            <person name="Renner T."/>
            <person name="Rombauts S."/>
            <person name="Rushton P."/>
            <person name="Sanderfoot A."/>
            <person name="Schween G."/>
            <person name="Shiu S.-H."/>
            <person name="Stueber K."/>
            <person name="Theodoulou F.L."/>
            <person name="Tu H."/>
            <person name="Van de Peer Y."/>
            <person name="Verrier P.J."/>
            <person name="Waters E."/>
            <person name="Wood A."/>
            <person name="Yang L."/>
            <person name="Cove D."/>
            <person name="Cuming A."/>
            <person name="Hasebe M."/>
            <person name="Lucas S."/>
            <person name="Mishler D.B."/>
            <person name="Reski R."/>
            <person name="Grigoriev I."/>
            <person name="Quatrano R.S."/>
            <person name="Boore J.L."/>
        </authorList>
    </citation>
    <scope>NUCLEOTIDE SEQUENCE [LARGE SCALE GENOMIC DNA]</scope>
    <source>
        <strain evidence="10 11">cv. Gransden 2004</strain>
    </source>
</reference>
<evidence type="ECO:0000313" key="11">
    <source>
        <dbReference type="Proteomes" id="UP000006727"/>
    </source>
</evidence>
<evidence type="ECO:0000259" key="8">
    <source>
        <dbReference type="Pfam" id="PF03167"/>
    </source>
</evidence>
<dbReference type="Gramene" id="Pp3c11_25120V3.1">
    <property type="protein sequence ID" value="Pp3c11_25120V3.1"/>
    <property type="gene ID" value="Pp3c11_25120"/>
</dbReference>
<evidence type="ECO:0000256" key="7">
    <source>
        <dbReference type="ARBA" id="ARBA00023242"/>
    </source>
</evidence>
<keyword evidence="11" id="KW-1185">Reference proteome</keyword>
<dbReference type="RefSeq" id="XP_024387996.1">
    <property type="nucleotide sequence ID" value="XM_024532228.2"/>
</dbReference>
<dbReference type="SUPFAM" id="SSF52141">
    <property type="entry name" value="Uracil-DNA glycosylase-like"/>
    <property type="match status" value="1"/>
</dbReference>
<dbReference type="Gene3D" id="3.40.470.10">
    <property type="entry name" value="Uracil-DNA glycosylase-like domain"/>
    <property type="match status" value="1"/>
</dbReference>
<evidence type="ECO:0000256" key="6">
    <source>
        <dbReference type="ARBA" id="ARBA00023204"/>
    </source>
</evidence>
<dbReference type="PaxDb" id="3218-PP1S138_119V6.1"/>
<dbReference type="InterPro" id="IPR039134">
    <property type="entry name" value="SMUG1"/>
</dbReference>
<dbReference type="EMBL" id="ABEU02000011">
    <property type="protein sequence ID" value="PNR45780.1"/>
    <property type="molecule type" value="Genomic_DNA"/>
</dbReference>
<name>A0A2K1JW75_PHYPA</name>
<dbReference type="Proteomes" id="UP000006727">
    <property type="component" value="Chromosome 11"/>
</dbReference>
<dbReference type="GO" id="GO:0005634">
    <property type="term" value="C:nucleus"/>
    <property type="evidence" value="ECO:0007669"/>
    <property type="project" value="UniProtKB-SubCell"/>
</dbReference>
<dbReference type="InterPro" id="IPR005122">
    <property type="entry name" value="Uracil-DNA_glycosylase-like"/>
</dbReference>
<dbReference type="PANTHER" id="PTHR13235:SF2">
    <property type="entry name" value="SINGLE-STRAND SELECTIVE MONOFUNCTIONAL URACIL DNA GLYCOSYLASE"/>
    <property type="match status" value="1"/>
</dbReference>